<organism evidence="9 10">
    <name type="scientific">Aplosporella prunicola CBS 121167</name>
    <dbReference type="NCBI Taxonomy" id="1176127"/>
    <lineage>
        <taxon>Eukaryota</taxon>
        <taxon>Fungi</taxon>
        <taxon>Dikarya</taxon>
        <taxon>Ascomycota</taxon>
        <taxon>Pezizomycotina</taxon>
        <taxon>Dothideomycetes</taxon>
        <taxon>Dothideomycetes incertae sedis</taxon>
        <taxon>Botryosphaeriales</taxon>
        <taxon>Aplosporellaceae</taxon>
        <taxon>Aplosporella</taxon>
    </lineage>
</organism>
<comment type="similarity">
    <text evidence="2">Belongs to the MIP/aquaporin (TC 1.A.8) family.</text>
</comment>
<feature type="compositionally biased region" description="Basic and acidic residues" evidence="7">
    <location>
        <begin position="209"/>
        <end position="254"/>
    </location>
</feature>
<dbReference type="GO" id="GO:0015254">
    <property type="term" value="F:glycerol channel activity"/>
    <property type="evidence" value="ECO:0007669"/>
    <property type="project" value="TreeGrafter"/>
</dbReference>
<comment type="subcellular location">
    <subcellularLocation>
        <location evidence="1">Membrane</location>
        <topology evidence="1">Multi-pass membrane protein</topology>
    </subcellularLocation>
</comment>
<feature type="compositionally biased region" description="Basic and acidic residues" evidence="7">
    <location>
        <begin position="74"/>
        <end position="88"/>
    </location>
</feature>
<keyword evidence="4 8" id="KW-0812">Transmembrane</keyword>
<feature type="compositionally biased region" description="Basic and acidic residues" evidence="7">
    <location>
        <begin position="263"/>
        <end position="276"/>
    </location>
</feature>
<feature type="compositionally biased region" description="Polar residues" evidence="7">
    <location>
        <begin position="12"/>
        <end position="32"/>
    </location>
</feature>
<dbReference type="OrthoDB" id="3222at2759"/>
<evidence type="ECO:0000313" key="10">
    <source>
        <dbReference type="Proteomes" id="UP000799438"/>
    </source>
</evidence>
<feature type="transmembrane region" description="Helical" evidence="8">
    <location>
        <begin position="413"/>
        <end position="433"/>
    </location>
</feature>
<dbReference type="InterPro" id="IPR023271">
    <property type="entry name" value="Aquaporin-like"/>
</dbReference>
<dbReference type="InterPro" id="IPR000425">
    <property type="entry name" value="MIP"/>
</dbReference>
<evidence type="ECO:0000256" key="5">
    <source>
        <dbReference type="ARBA" id="ARBA00022989"/>
    </source>
</evidence>
<evidence type="ECO:0000256" key="4">
    <source>
        <dbReference type="ARBA" id="ARBA00022692"/>
    </source>
</evidence>
<evidence type="ECO:0008006" key="11">
    <source>
        <dbReference type="Google" id="ProtNLM"/>
    </source>
</evidence>
<evidence type="ECO:0000256" key="3">
    <source>
        <dbReference type="ARBA" id="ARBA00022448"/>
    </source>
</evidence>
<feature type="region of interest" description="Disordered" evidence="7">
    <location>
        <begin position="121"/>
        <end position="346"/>
    </location>
</feature>
<feature type="transmembrane region" description="Helical" evidence="8">
    <location>
        <begin position="488"/>
        <end position="510"/>
    </location>
</feature>
<keyword evidence="6 8" id="KW-0472">Membrane</keyword>
<dbReference type="SUPFAM" id="SSF81338">
    <property type="entry name" value="Aquaporin-like"/>
    <property type="match status" value="1"/>
</dbReference>
<dbReference type="PRINTS" id="PR00783">
    <property type="entry name" value="MINTRINSICP"/>
</dbReference>
<dbReference type="Proteomes" id="UP000799438">
    <property type="component" value="Unassembled WGS sequence"/>
</dbReference>
<proteinExistence type="inferred from homology"/>
<feature type="compositionally biased region" description="Polar residues" evidence="7">
    <location>
        <begin position="41"/>
        <end position="72"/>
    </location>
</feature>
<evidence type="ECO:0000256" key="1">
    <source>
        <dbReference type="ARBA" id="ARBA00004141"/>
    </source>
</evidence>
<dbReference type="PANTHER" id="PTHR43829:SF24">
    <property type="entry name" value="MIP AQUAPORIN (EUROFUNG)"/>
    <property type="match status" value="1"/>
</dbReference>
<dbReference type="CDD" id="cd00333">
    <property type="entry name" value="MIP"/>
    <property type="match status" value="1"/>
</dbReference>
<evidence type="ECO:0000256" key="2">
    <source>
        <dbReference type="ARBA" id="ARBA00006175"/>
    </source>
</evidence>
<dbReference type="Gene3D" id="1.20.1080.10">
    <property type="entry name" value="Glycerol uptake facilitator protein"/>
    <property type="match status" value="1"/>
</dbReference>
<keyword evidence="3" id="KW-0813">Transport</keyword>
<dbReference type="InterPro" id="IPR050363">
    <property type="entry name" value="MIP/Aquaporin"/>
</dbReference>
<keyword evidence="5 8" id="KW-1133">Transmembrane helix</keyword>
<dbReference type="RefSeq" id="XP_033393707.1">
    <property type="nucleotide sequence ID" value="XM_033543461.1"/>
</dbReference>
<gene>
    <name evidence="9" type="ORF">K452DRAFT_311781</name>
</gene>
<dbReference type="AlphaFoldDB" id="A0A6A6B451"/>
<dbReference type="EMBL" id="ML995498">
    <property type="protein sequence ID" value="KAF2137994.1"/>
    <property type="molecule type" value="Genomic_DNA"/>
</dbReference>
<evidence type="ECO:0000256" key="8">
    <source>
        <dbReference type="SAM" id="Phobius"/>
    </source>
</evidence>
<sequence>MPPSQDHGDQQGLLTTNSGSNANNTPQVSDTDLSSRRIPSDDSNTSDADFQKLLSSRQLGSGRASQDTSNRPKSAAEKASENKDRIAELRAELDANQKQIQQLGDAQRAVHDAVQGITATQELLHVAPEPPNLGRNPSYRTEASARSQEKDDRPEEPVKRPSGARFQGDTPDAYYKLNPWYGQPKRKPVFGLGQPLPHTIRVLNPVDGEASKKPSAEKDPEKGEGGQDPEKAKGKHDTEKAKGKQNPEKVKDKQNFSLGETLPHQRDGQPVSHHDPSYSLGKDFPHNNGKPGGGKKQGKAPRKATVETPEETEKREQQEEVLPYENQAAANPTGTEGRAPLDSDGRPEKLFDPFADFDEIGNIAIPEQDNTKWAIDAEPIGQAEKDEAEEGEVDPDELRNWWARIRAKHPEPLAEFLCTVVSIFLGMCATLQVNLTNGQYGNYETSCWAWGISFMLGIYIGGGVSGAHMNPAISYSLWLFRGFPVKQASIYFVAQILGCIVASALAYAIFHDVIHYMDPGLVDTATYFYSKPQDYVSPATAFFTQFLAAAIMMMSVLALGDDQNNPPGAGLHSFIMGLVQTMQKMTLGMNTGVALNPASDFGPRLVCLMVGYNTNMFTEVGLWWLWGPWVSTACGSVVGCAVYDSFVFVGSESPINYRLPEKYRNRLKKALPASKRD</sequence>
<reference evidence="9" key="1">
    <citation type="journal article" date="2020" name="Stud. Mycol.">
        <title>101 Dothideomycetes genomes: a test case for predicting lifestyles and emergence of pathogens.</title>
        <authorList>
            <person name="Haridas S."/>
            <person name="Albert R."/>
            <person name="Binder M."/>
            <person name="Bloem J."/>
            <person name="Labutti K."/>
            <person name="Salamov A."/>
            <person name="Andreopoulos B."/>
            <person name="Baker S."/>
            <person name="Barry K."/>
            <person name="Bills G."/>
            <person name="Bluhm B."/>
            <person name="Cannon C."/>
            <person name="Castanera R."/>
            <person name="Culley D."/>
            <person name="Daum C."/>
            <person name="Ezra D."/>
            <person name="Gonzalez J."/>
            <person name="Henrissat B."/>
            <person name="Kuo A."/>
            <person name="Liang C."/>
            <person name="Lipzen A."/>
            <person name="Lutzoni F."/>
            <person name="Magnuson J."/>
            <person name="Mondo S."/>
            <person name="Nolan M."/>
            <person name="Ohm R."/>
            <person name="Pangilinan J."/>
            <person name="Park H.-J."/>
            <person name="Ramirez L."/>
            <person name="Alfaro M."/>
            <person name="Sun H."/>
            <person name="Tritt A."/>
            <person name="Yoshinaga Y."/>
            <person name="Zwiers L.-H."/>
            <person name="Turgeon B."/>
            <person name="Goodwin S."/>
            <person name="Spatafora J."/>
            <person name="Crous P."/>
            <person name="Grigoriev I."/>
        </authorList>
    </citation>
    <scope>NUCLEOTIDE SEQUENCE</scope>
    <source>
        <strain evidence="9">CBS 121167</strain>
    </source>
</reference>
<feature type="transmembrane region" description="Helical" evidence="8">
    <location>
        <begin position="539"/>
        <end position="559"/>
    </location>
</feature>
<protein>
    <recommendedName>
        <fullName evidence="11">Aquaporin-like protein</fullName>
    </recommendedName>
</protein>
<dbReference type="Pfam" id="PF00230">
    <property type="entry name" value="MIP"/>
    <property type="match status" value="1"/>
</dbReference>
<accession>A0A6A6B451</accession>
<evidence type="ECO:0000313" key="9">
    <source>
        <dbReference type="EMBL" id="KAF2137994.1"/>
    </source>
</evidence>
<dbReference type="GO" id="GO:0005886">
    <property type="term" value="C:plasma membrane"/>
    <property type="evidence" value="ECO:0007669"/>
    <property type="project" value="TreeGrafter"/>
</dbReference>
<name>A0A6A6B451_9PEZI</name>
<evidence type="ECO:0000256" key="6">
    <source>
        <dbReference type="ARBA" id="ARBA00023136"/>
    </source>
</evidence>
<evidence type="ECO:0000256" key="7">
    <source>
        <dbReference type="SAM" id="MobiDB-lite"/>
    </source>
</evidence>
<feature type="transmembrane region" description="Helical" evidence="8">
    <location>
        <begin position="448"/>
        <end position="467"/>
    </location>
</feature>
<dbReference type="GeneID" id="54300958"/>
<feature type="region of interest" description="Disordered" evidence="7">
    <location>
        <begin position="1"/>
        <end position="88"/>
    </location>
</feature>
<feature type="compositionally biased region" description="Basic and acidic residues" evidence="7">
    <location>
        <begin position="147"/>
        <end position="159"/>
    </location>
</feature>
<dbReference type="PANTHER" id="PTHR43829">
    <property type="entry name" value="AQUAPORIN OR AQUAGLYCEROPORIN RELATED"/>
    <property type="match status" value="1"/>
</dbReference>
<dbReference type="GO" id="GO:0015250">
    <property type="term" value="F:water channel activity"/>
    <property type="evidence" value="ECO:0007669"/>
    <property type="project" value="TreeGrafter"/>
</dbReference>
<keyword evidence="10" id="KW-1185">Reference proteome</keyword>